<dbReference type="RefSeq" id="WP_042691197.1">
    <property type="nucleotide sequence ID" value="NZ_CP007264.1"/>
</dbReference>
<evidence type="ECO:0000256" key="5">
    <source>
        <dbReference type="ARBA" id="ARBA00022989"/>
    </source>
</evidence>
<feature type="transmembrane region" description="Helical" evidence="7">
    <location>
        <begin position="322"/>
        <end position="349"/>
    </location>
</feature>
<dbReference type="AlphaFoldDB" id="W8P667"/>
<evidence type="ECO:0000256" key="3">
    <source>
        <dbReference type="ARBA" id="ARBA00022475"/>
    </source>
</evidence>
<keyword evidence="2 7" id="KW-0813">Transport</keyword>
<name>W8P667_9EURY</name>
<dbReference type="HOGENOM" id="CLU_066802_0_0_2"/>
<keyword evidence="10" id="KW-1185">Reference proteome</keyword>
<dbReference type="PANTHER" id="PTHR30465:SF0">
    <property type="entry name" value="OLIGOPEPTIDE TRANSPORT SYSTEM PERMEASE PROTEIN APPB"/>
    <property type="match status" value="1"/>
</dbReference>
<protein>
    <submittedName>
        <fullName evidence="9">ABC-type dipeptide/oligopeptide/nickel transport systems, permease components</fullName>
    </submittedName>
</protein>
<feature type="transmembrane region" description="Helical" evidence="7">
    <location>
        <begin position="127"/>
        <end position="146"/>
    </location>
</feature>
<proteinExistence type="inferred from homology"/>
<keyword evidence="5 7" id="KW-1133">Transmembrane helix</keyword>
<accession>W8P667</accession>
<dbReference type="Gene3D" id="1.10.3720.10">
    <property type="entry name" value="MetI-like"/>
    <property type="match status" value="1"/>
</dbReference>
<dbReference type="PROSITE" id="PS50928">
    <property type="entry name" value="ABC_TM1"/>
    <property type="match status" value="1"/>
</dbReference>
<sequence length="355" mass="40649">MGKRNQVGRVILKNTALFLIATLIFLTLVTAAQWSVTRFKMNDMLISNLIFIREYRERFEGEMEKLGMNETEYAWYLTYKQLNIRQTFTGTLEYYARTAFSIFGKVEYGPVFGSFGHPLWYYLKNTVVILIMVELTVLGLGTYLGLKAGYNGGRLDALVSALAQLFSAVPVWFIGALIFLLAWRFSIVPDFTIRVQLAATDTIGKASAYIVGFILPAITMGIASIWEYAYTLRNIVTTEKGSDYVIYDRARGLPEGRIRRKLLRLVFPSFLTYTSYNFMDILMSVLVVEVVFDVPGLGYILLNSFRAVNIPPHGVEYYYYPQAIFAVGFFMILLYYINSLLVDLLYVYLDPRVRT</sequence>
<dbReference type="InterPro" id="IPR035906">
    <property type="entry name" value="MetI-like_sf"/>
</dbReference>
<dbReference type="STRING" id="195522.BD01_1409"/>
<evidence type="ECO:0000313" key="10">
    <source>
        <dbReference type="Proteomes" id="UP000019434"/>
    </source>
</evidence>
<evidence type="ECO:0000256" key="6">
    <source>
        <dbReference type="ARBA" id="ARBA00023136"/>
    </source>
</evidence>
<feature type="transmembrane region" description="Helical" evidence="7">
    <location>
        <begin position="158"/>
        <end position="186"/>
    </location>
</feature>
<organism evidence="9 10">
    <name type="scientific">Thermococcus nautili</name>
    <dbReference type="NCBI Taxonomy" id="195522"/>
    <lineage>
        <taxon>Archaea</taxon>
        <taxon>Methanobacteriati</taxon>
        <taxon>Methanobacteriota</taxon>
        <taxon>Thermococci</taxon>
        <taxon>Thermococcales</taxon>
        <taxon>Thermococcaceae</taxon>
        <taxon>Thermococcus</taxon>
    </lineage>
</organism>
<reference evidence="9 10" key="1">
    <citation type="submission" date="2014-02" db="EMBL/GenBank/DDBJ databases">
        <title>Genome Sequence of an Hyperthermophilic Archaeon, Thermococcus nautili 30-1, producing viral vesicles.</title>
        <authorList>
            <person name="Oberto J."/>
            <person name="Gaudin M."/>
            <person name="Cossu M."/>
            <person name="Gorlas A."/>
            <person name="Slesarev A."/>
            <person name="Marguet E."/>
            <person name="Forterre P."/>
        </authorList>
    </citation>
    <scope>NUCLEOTIDE SEQUENCE [LARGE SCALE GENOMIC DNA]</scope>
    <source>
        <strain evidence="9 10">30-1</strain>
    </source>
</reference>
<evidence type="ECO:0000313" key="9">
    <source>
        <dbReference type="EMBL" id="AHL23020.1"/>
    </source>
</evidence>
<keyword evidence="4 7" id="KW-0812">Transmembrane</keyword>
<dbReference type="EMBL" id="CP007264">
    <property type="protein sequence ID" value="AHL23020.1"/>
    <property type="molecule type" value="Genomic_DNA"/>
</dbReference>
<dbReference type="KEGG" id="tnu:BD01_1409"/>
<dbReference type="GO" id="GO:0005886">
    <property type="term" value="C:plasma membrane"/>
    <property type="evidence" value="ECO:0007669"/>
    <property type="project" value="UniProtKB-SubCell"/>
</dbReference>
<dbReference type="PANTHER" id="PTHR30465">
    <property type="entry name" value="INNER MEMBRANE ABC TRANSPORTER"/>
    <property type="match status" value="1"/>
</dbReference>
<evidence type="ECO:0000256" key="2">
    <source>
        <dbReference type="ARBA" id="ARBA00022448"/>
    </source>
</evidence>
<feature type="transmembrane region" description="Helical" evidence="7">
    <location>
        <begin position="281"/>
        <end position="302"/>
    </location>
</feature>
<dbReference type="eggNOG" id="arCOG00751">
    <property type="taxonomic scope" value="Archaea"/>
</dbReference>
<dbReference type="OrthoDB" id="44105at2157"/>
<feature type="domain" description="ABC transmembrane type-1" evidence="8">
    <location>
        <begin position="123"/>
        <end position="342"/>
    </location>
</feature>
<evidence type="ECO:0000256" key="7">
    <source>
        <dbReference type="RuleBase" id="RU363032"/>
    </source>
</evidence>
<evidence type="ECO:0000256" key="4">
    <source>
        <dbReference type="ARBA" id="ARBA00022692"/>
    </source>
</evidence>
<keyword evidence="3" id="KW-1003">Cell membrane</keyword>
<dbReference type="GeneID" id="24959032"/>
<comment type="subcellular location">
    <subcellularLocation>
        <location evidence="1 7">Cell membrane</location>
        <topology evidence="1 7">Multi-pass membrane protein</topology>
    </subcellularLocation>
</comment>
<evidence type="ECO:0000259" key="8">
    <source>
        <dbReference type="PROSITE" id="PS50928"/>
    </source>
</evidence>
<dbReference type="InterPro" id="IPR000515">
    <property type="entry name" value="MetI-like"/>
</dbReference>
<dbReference type="GO" id="GO:0055085">
    <property type="term" value="P:transmembrane transport"/>
    <property type="evidence" value="ECO:0007669"/>
    <property type="project" value="InterPro"/>
</dbReference>
<keyword evidence="6 7" id="KW-0472">Membrane</keyword>
<dbReference type="Pfam" id="PF00528">
    <property type="entry name" value="BPD_transp_1"/>
    <property type="match status" value="1"/>
</dbReference>
<dbReference type="Proteomes" id="UP000019434">
    <property type="component" value="Chromosome"/>
</dbReference>
<feature type="transmembrane region" description="Helical" evidence="7">
    <location>
        <begin position="206"/>
        <end position="226"/>
    </location>
</feature>
<gene>
    <name evidence="9" type="ORF">BD01_1409</name>
</gene>
<comment type="similarity">
    <text evidence="7">Belongs to the binding-protein-dependent transport system permease family.</text>
</comment>
<dbReference type="SUPFAM" id="SSF161098">
    <property type="entry name" value="MetI-like"/>
    <property type="match status" value="1"/>
</dbReference>
<evidence type="ECO:0000256" key="1">
    <source>
        <dbReference type="ARBA" id="ARBA00004651"/>
    </source>
</evidence>